<evidence type="ECO:0000256" key="1">
    <source>
        <dbReference type="SAM" id="MobiDB-lite"/>
    </source>
</evidence>
<evidence type="ECO:0000313" key="2">
    <source>
        <dbReference type="EMBL" id="PHV68955.1"/>
    </source>
</evidence>
<accession>A0A2G3PT29</accession>
<dbReference type="AlphaFoldDB" id="A0A2G3PT29"/>
<dbReference type="GO" id="GO:0005524">
    <property type="term" value="F:ATP binding"/>
    <property type="evidence" value="ECO:0007669"/>
    <property type="project" value="UniProtKB-KW"/>
</dbReference>
<dbReference type="SUPFAM" id="SSF55874">
    <property type="entry name" value="ATPase domain of HSP90 chaperone/DNA topoisomerase II/histidine kinase"/>
    <property type="match status" value="1"/>
</dbReference>
<keyword evidence="2" id="KW-0547">Nucleotide-binding</keyword>
<keyword evidence="2" id="KW-0067">ATP-binding</keyword>
<protein>
    <submittedName>
        <fullName evidence="2">ATP-binding protein</fullName>
    </submittedName>
</protein>
<dbReference type="InterPro" id="IPR036890">
    <property type="entry name" value="HATPase_C_sf"/>
</dbReference>
<gene>
    <name evidence="2" type="ORF">CSW57_03915</name>
</gene>
<reference evidence="2 3" key="1">
    <citation type="submission" date="2017-10" db="EMBL/GenBank/DDBJ databases">
        <title>The draft genome sequence of Williamsia sp. BULT 1.1 isolated from the semi-arid grassland soils from South Africa.</title>
        <authorList>
            <person name="Kabwe M.H."/>
            <person name="Govender N."/>
            <person name="Mutseka Lunga P."/>
            <person name="Vikram S."/>
            <person name="Makhalanyane T.P."/>
        </authorList>
    </citation>
    <scope>NUCLEOTIDE SEQUENCE [LARGE SCALE GENOMIC DNA]</scope>
    <source>
        <strain evidence="2 3">BULT 1.1</strain>
    </source>
</reference>
<comment type="caution">
    <text evidence="2">The sequence shown here is derived from an EMBL/GenBank/DDBJ whole genome shotgun (WGS) entry which is preliminary data.</text>
</comment>
<dbReference type="NCBIfam" id="NF047352">
    <property type="entry name" value="P_loop_sacsin"/>
    <property type="match status" value="1"/>
</dbReference>
<dbReference type="Gene3D" id="3.30.565.10">
    <property type="entry name" value="Histidine kinase-like ATPase, C-terminal domain"/>
    <property type="match status" value="1"/>
</dbReference>
<name>A0A2G3PT29_WILMA</name>
<sequence>MPTTTARLRSTPIPDPVVQPSDPFGLGRLRDSILGSWLTSPTRLREDTAAETDLVGVGYRDRLLTELVANAADAATAAGIIGSVRVWHDGRWLHIANTGAPVDSDGAAALTALRSSSKHGDGLIGRFGVGFTAVAAVTRHVEIRSKTGSFEFSAERTRAELAANGAVVEQVPTLRLAWPIDAAPIEGFDTEVVMEIDNSIDMAAMFDGFAAESVQLLLELESIDTITLPDNTFRRVREGDIISVGGASWRELVAPRARWLLPLRDGRAVRVRRDVLRAPTRTDVELTVPAICVGDVQLTADRRGLHPDADIAVLAEGYAQIVAELPIDQRMGLVPAPGFPAGRDDERLREALIAELAGHAWVPGAEGDDLIASRAEVLPDLTVGLAGLLGEVITTLVHPDLSGRGSLSTLRSVGVREIGLAEVAERLTGLEREPRWWGDLYAELSVVAQGQVDELGALPVPLTDGRTLPGARGTVLPPYRGDEDADVVAPSWLPTVHPAANHDLLERLGAQRITVGEMLSDPALRSEIDEDPADEHLVRSVLGLLRAAPDVVVPTWLGQLQLPTDDDDMRPADELLLPGSPLSAVLIDDSPFGIVSADLVEEFGQAAFRALGVGWDFTVLREEYPTGPDHDLPDEEQWWSTLEDPPQTLAAVRDLDLVDPDRWPDALTLLAESGDAAPLLADRAGYTCWWLRHYAVVDGVPLAGWRAPSDLTIAGLLDPIDHPRGDEISGALGNADVEDIDAARLMLNRLSEADRVVSPLVAATAHTALAEALRAGRIELDDVEPPTAARTLAGDVAQDAVVLDAPWLAAAIDPGRLITVVPSQIGLASALADLLDMPLATEEFAAEPVREGRPSTWEAEPGALRSALMQSRPLPTGPIRVHDELVVEVHHDGTTSRRRVPFWRDQEGALHIDAEFHVIPD</sequence>
<proteinExistence type="predicted"/>
<evidence type="ECO:0000313" key="3">
    <source>
        <dbReference type="Proteomes" id="UP000225108"/>
    </source>
</evidence>
<feature type="region of interest" description="Disordered" evidence="1">
    <location>
        <begin position="1"/>
        <end position="21"/>
    </location>
</feature>
<dbReference type="Proteomes" id="UP000225108">
    <property type="component" value="Unassembled WGS sequence"/>
</dbReference>
<dbReference type="EMBL" id="PEBD01000004">
    <property type="protein sequence ID" value="PHV68955.1"/>
    <property type="molecule type" value="Genomic_DNA"/>
</dbReference>
<organism evidence="2 3">
    <name type="scientific">Williamsia marianensis</name>
    <dbReference type="NCBI Taxonomy" id="85044"/>
    <lineage>
        <taxon>Bacteria</taxon>
        <taxon>Bacillati</taxon>
        <taxon>Actinomycetota</taxon>
        <taxon>Actinomycetes</taxon>
        <taxon>Mycobacteriales</taxon>
        <taxon>Nocardiaceae</taxon>
        <taxon>Williamsia</taxon>
    </lineage>
</organism>